<dbReference type="OrthoDB" id="3216131at2"/>
<dbReference type="STRING" id="185761.SAMN05660282_00766"/>
<keyword evidence="1" id="KW-1133">Transmembrane helix</keyword>
<sequence length="96" mass="10997">MESIGLILLVIVRIFTWVLIARLIIEMVQSFSRTFRPPRWFALIAEPLFLITDPPVKLLRKLIPPLPMGGVRLDVSVLVLFFICAILQSALLAWIR</sequence>
<evidence type="ECO:0000313" key="2">
    <source>
        <dbReference type="EMBL" id="SFG38940.1"/>
    </source>
</evidence>
<organism evidence="2 3">
    <name type="scientific">Corynebacterium spheniscorum</name>
    <dbReference type="NCBI Taxonomy" id="185761"/>
    <lineage>
        <taxon>Bacteria</taxon>
        <taxon>Bacillati</taxon>
        <taxon>Actinomycetota</taxon>
        <taxon>Actinomycetes</taxon>
        <taxon>Mycobacteriales</taxon>
        <taxon>Corynebacteriaceae</taxon>
        <taxon>Corynebacterium</taxon>
    </lineage>
</organism>
<dbReference type="AlphaFoldDB" id="A0A1I2REP9"/>
<protein>
    <submittedName>
        <fullName evidence="2">YggT family protein</fullName>
    </submittedName>
</protein>
<gene>
    <name evidence="2" type="ORF">SAMN05660282_00766</name>
</gene>
<dbReference type="InterPro" id="IPR003425">
    <property type="entry name" value="CCB3/YggT"/>
</dbReference>
<keyword evidence="1" id="KW-0812">Transmembrane</keyword>
<dbReference type="Proteomes" id="UP000199065">
    <property type="component" value="Unassembled WGS sequence"/>
</dbReference>
<keyword evidence="1" id="KW-0472">Membrane</keyword>
<dbReference type="Pfam" id="PF02325">
    <property type="entry name" value="CCB3_YggT"/>
    <property type="match status" value="1"/>
</dbReference>
<dbReference type="GO" id="GO:0016020">
    <property type="term" value="C:membrane"/>
    <property type="evidence" value="ECO:0007669"/>
    <property type="project" value="InterPro"/>
</dbReference>
<feature type="transmembrane region" description="Helical" evidence="1">
    <location>
        <begin position="76"/>
        <end position="95"/>
    </location>
</feature>
<accession>A0A1I2REP9</accession>
<keyword evidence="3" id="KW-1185">Reference proteome</keyword>
<dbReference type="EMBL" id="FOPJ01000003">
    <property type="protein sequence ID" value="SFG38940.1"/>
    <property type="molecule type" value="Genomic_DNA"/>
</dbReference>
<evidence type="ECO:0000313" key="3">
    <source>
        <dbReference type="Proteomes" id="UP000199065"/>
    </source>
</evidence>
<feature type="transmembrane region" description="Helical" evidence="1">
    <location>
        <begin position="6"/>
        <end position="25"/>
    </location>
</feature>
<reference evidence="2 3" key="1">
    <citation type="submission" date="2016-10" db="EMBL/GenBank/DDBJ databases">
        <authorList>
            <person name="de Groot N.N."/>
        </authorList>
    </citation>
    <scope>NUCLEOTIDE SEQUENCE [LARGE SCALE GENOMIC DNA]</scope>
    <source>
        <strain>J11</strain>
        <strain evidence="3">PG 39</strain>
    </source>
</reference>
<name>A0A1I2REP9_9CORY</name>
<evidence type="ECO:0000256" key="1">
    <source>
        <dbReference type="SAM" id="Phobius"/>
    </source>
</evidence>
<proteinExistence type="predicted"/>
<dbReference type="RefSeq" id="WP_092284576.1">
    <property type="nucleotide sequence ID" value="NZ_FOPJ01000003.1"/>
</dbReference>